<dbReference type="Proteomes" id="UP000184356">
    <property type="component" value="Unassembled WGS sequence"/>
</dbReference>
<feature type="binding site" description="axial binding residue" evidence="6">
    <location>
        <position position="469"/>
    </location>
    <ligand>
        <name>heme</name>
        <dbReference type="ChEBI" id="CHEBI:30413"/>
    </ligand>
    <ligandPart>
        <name>Fe</name>
        <dbReference type="ChEBI" id="CHEBI:18248"/>
    </ligandPart>
</feature>
<evidence type="ECO:0000256" key="4">
    <source>
        <dbReference type="ARBA" id="ARBA00023002"/>
    </source>
</evidence>
<dbReference type="SUPFAM" id="SSF48264">
    <property type="entry name" value="Cytochrome P450"/>
    <property type="match status" value="1"/>
</dbReference>
<keyword evidence="6 7" id="KW-0349">Heme</keyword>
<comment type="similarity">
    <text evidence="2 7">Belongs to the cytochrome P450 family.</text>
</comment>
<evidence type="ECO:0000256" key="2">
    <source>
        <dbReference type="ARBA" id="ARBA00010617"/>
    </source>
</evidence>
<dbReference type="InterPro" id="IPR017972">
    <property type="entry name" value="Cyt_P450_CS"/>
</dbReference>
<dbReference type="PANTHER" id="PTHR24305:SF172">
    <property type="entry name" value="P450, PUTATIVE (EUROFUNG)-RELATED"/>
    <property type="match status" value="1"/>
</dbReference>
<dbReference type="AlphaFoldDB" id="A0A1L9TZZ5"/>
<dbReference type="Gene3D" id="1.10.630.10">
    <property type="entry name" value="Cytochrome P450"/>
    <property type="match status" value="1"/>
</dbReference>
<dbReference type="GO" id="GO:0016705">
    <property type="term" value="F:oxidoreductase activity, acting on paired donors, with incorporation or reduction of molecular oxygen"/>
    <property type="evidence" value="ECO:0007669"/>
    <property type="project" value="InterPro"/>
</dbReference>
<gene>
    <name evidence="8" type="ORF">ASPSYDRAFT_75439</name>
</gene>
<dbReference type="InterPro" id="IPR001128">
    <property type="entry name" value="Cyt_P450"/>
</dbReference>
<dbReference type="OrthoDB" id="2789670at2759"/>
<dbReference type="Pfam" id="PF00067">
    <property type="entry name" value="p450"/>
    <property type="match status" value="1"/>
</dbReference>
<keyword evidence="3 6" id="KW-0479">Metal-binding</keyword>
<evidence type="ECO:0000256" key="5">
    <source>
        <dbReference type="ARBA" id="ARBA00023004"/>
    </source>
</evidence>
<dbReference type="RefSeq" id="XP_040708788.1">
    <property type="nucleotide sequence ID" value="XM_040850797.1"/>
</dbReference>
<dbReference type="VEuPathDB" id="FungiDB:ASPSYDRAFT_75439"/>
<proteinExistence type="inferred from homology"/>
<keyword evidence="4 7" id="KW-0560">Oxidoreductase</keyword>
<evidence type="ECO:0008006" key="10">
    <source>
        <dbReference type="Google" id="ProtNLM"/>
    </source>
</evidence>
<dbReference type="PANTHER" id="PTHR24305">
    <property type="entry name" value="CYTOCHROME P450"/>
    <property type="match status" value="1"/>
</dbReference>
<organism evidence="8 9">
    <name type="scientific">Aspergillus sydowii CBS 593.65</name>
    <dbReference type="NCBI Taxonomy" id="1036612"/>
    <lineage>
        <taxon>Eukaryota</taxon>
        <taxon>Fungi</taxon>
        <taxon>Dikarya</taxon>
        <taxon>Ascomycota</taxon>
        <taxon>Pezizomycotina</taxon>
        <taxon>Eurotiomycetes</taxon>
        <taxon>Eurotiomycetidae</taxon>
        <taxon>Eurotiales</taxon>
        <taxon>Aspergillaceae</taxon>
        <taxon>Aspergillus</taxon>
        <taxon>Aspergillus subgen. Nidulantes</taxon>
    </lineage>
</organism>
<evidence type="ECO:0000256" key="1">
    <source>
        <dbReference type="ARBA" id="ARBA00001971"/>
    </source>
</evidence>
<dbReference type="GO" id="GO:0005506">
    <property type="term" value="F:iron ion binding"/>
    <property type="evidence" value="ECO:0007669"/>
    <property type="project" value="InterPro"/>
</dbReference>
<sequence length="530" mass="60083">MFVAIAVLFLAYLSFTNLLLPLITYIRDPKHLRQYPTFHPLSGISDFPYLRAAHKGFLSRNLHELHKTHPVLRIGPNALSYGDPAAIKDIYGHGTPCVKDRFYSDTSGSHAHLADVVDKQDHARKRKVLSSAYALKNLEEWEFKVADMTRRFIRAFDARCTAPPPPSPPGGEMTVPKEEDLTVDYRSWTNHFTVAAIANIGLSEDLGLLEQGGRDQVASESMDGKVKQVSFRQCREASGTVTYRLIWAYDWFPVLKRLSKLLSAKYRQLWELDADWNGIVYNRATTRLKRYLAGEKLDDFFSAMMEDKKGVSHNLEMGEIVAEISIMMNAGSDTTAISLRNVMLFLLKNPRCMAKLREELDEVLDEEDAVAPYSKVKHLPYLRACLDESLRMLPPVIFALPRRTPAEGATILGDYIAGDTSVRMSAYVAHHNESIFKDNNSYQPERWLGEEGKSLQSYFIPFSTGARGCIGRNISYLEQTVLLASLVHRYDFALPSPDWDPPIPETTNLSPGPMPLKVWRRVRMEDDIHV</sequence>
<dbReference type="GeneID" id="63766870"/>
<dbReference type="GO" id="GO:0004497">
    <property type="term" value="F:monooxygenase activity"/>
    <property type="evidence" value="ECO:0007669"/>
    <property type="project" value="UniProtKB-KW"/>
</dbReference>
<keyword evidence="7" id="KW-0503">Monooxygenase</keyword>
<protein>
    <recommendedName>
        <fullName evidence="10">Cytochrome P450 monooxygenase</fullName>
    </recommendedName>
</protein>
<evidence type="ECO:0000313" key="9">
    <source>
        <dbReference type="Proteomes" id="UP000184356"/>
    </source>
</evidence>
<dbReference type="PRINTS" id="PR00463">
    <property type="entry name" value="EP450I"/>
</dbReference>
<dbReference type="PRINTS" id="PR00385">
    <property type="entry name" value="P450"/>
</dbReference>
<reference evidence="9" key="1">
    <citation type="journal article" date="2017" name="Genome Biol.">
        <title>Comparative genomics reveals high biological diversity and specific adaptations in the industrially and medically important fungal genus Aspergillus.</title>
        <authorList>
            <person name="de Vries R.P."/>
            <person name="Riley R."/>
            <person name="Wiebenga A."/>
            <person name="Aguilar-Osorio G."/>
            <person name="Amillis S."/>
            <person name="Uchima C.A."/>
            <person name="Anderluh G."/>
            <person name="Asadollahi M."/>
            <person name="Askin M."/>
            <person name="Barry K."/>
            <person name="Battaglia E."/>
            <person name="Bayram O."/>
            <person name="Benocci T."/>
            <person name="Braus-Stromeyer S.A."/>
            <person name="Caldana C."/>
            <person name="Canovas D."/>
            <person name="Cerqueira G.C."/>
            <person name="Chen F."/>
            <person name="Chen W."/>
            <person name="Choi C."/>
            <person name="Clum A."/>
            <person name="Dos Santos R.A."/>
            <person name="Damasio A.R."/>
            <person name="Diallinas G."/>
            <person name="Emri T."/>
            <person name="Fekete E."/>
            <person name="Flipphi M."/>
            <person name="Freyberg S."/>
            <person name="Gallo A."/>
            <person name="Gournas C."/>
            <person name="Habgood R."/>
            <person name="Hainaut M."/>
            <person name="Harispe M.L."/>
            <person name="Henrissat B."/>
            <person name="Hilden K.S."/>
            <person name="Hope R."/>
            <person name="Hossain A."/>
            <person name="Karabika E."/>
            <person name="Karaffa L."/>
            <person name="Karanyi Z."/>
            <person name="Krasevec N."/>
            <person name="Kuo A."/>
            <person name="Kusch H."/>
            <person name="LaButti K."/>
            <person name="Lagendijk E.L."/>
            <person name="Lapidus A."/>
            <person name="Levasseur A."/>
            <person name="Lindquist E."/>
            <person name="Lipzen A."/>
            <person name="Logrieco A.F."/>
            <person name="MacCabe A."/>
            <person name="Maekelae M.R."/>
            <person name="Malavazi I."/>
            <person name="Melin P."/>
            <person name="Meyer V."/>
            <person name="Mielnichuk N."/>
            <person name="Miskei M."/>
            <person name="Molnar A.P."/>
            <person name="Mule G."/>
            <person name="Ngan C.Y."/>
            <person name="Orejas M."/>
            <person name="Orosz E."/>
            <person name="Ouedraogo J.P."/>
            <person name="Overkamp K.M."/>
            <person name="Park H.-S."/>
            <person name="Perrone G."/>
            <person name="Piumi F."/>
            <person name="Punt P.J."/>
            <person name="Ram A.F."/>
            <person name="Ramon A."/>
            <person name="Rauscher S."/>
            <person name="Record E."/>
            <person name="Riano-Pachon D.M."/>
            <person name="Robert V."/>
            <person name="Roehrig J."/>
            <person name="Ruller R."/>
            <person name="Salamov A."/>
            <person name="Salih N.S."/>
            <person name="Samson R.A."/>
            <person name="Sandor E."/>
            <person name="Sanguinetti M."/>
            <person name="Schuetze T."/>
            <person name="Sepcic K."/>
            <person name="Shelest E."/>
            <person name="Sherlock G."/>
            <person name="Sophianopoulou V."/>
            <person name="Squina F.M."/>
            <person name="Sun H."/>
            <person name="Susca A."/>
            <person name="Todd R.B."/>
            <person name="Tsang A."/>
            <person name="Unkles S.E."/>
            <person name="van de Wiele N."/>
            <person name="van Rossen-Uffink D."/>
            <person name="Oliveira J.V."/>
            <person name="Vesth T.C."/>
            <person name="Visser J."/>
            <person name="Yu J.-H."/>
            <person name="Zhou M."/>
            <person name="Andersen M.R."/>
            <person name="Archer D.B."/>
            <person name="Baker S.E."/>
            <person name="Benoit I."/>
            <person name="Brakhage A.A."/>
            <person name="Braus G.H."/>
            <person name="Fischer R."/>
            <person name="Frisvad J.C."/>
            <person name="Goldman G.H."/>
            <person name="Houbraken J."/>
            <person name="Oakley B."/>
            <person name="Pocsi I."/>
            <person name="Scazzocchio C."/>
            <person name="Seiboth B."/>
            <person name="vanKuyk P.A."/>
            <person name="Wortman J."/>
            <person name="Dyer P.S."/>
            <person name="Grigoriev I.V."/>
        </authorList>
    </citation>
    <scope>NUCLEOTIDE SEQUENCE [LARGE SCALE GENOMIC DNA]</scope>
    <source>
        <strain evidence="9">CBS 593.65</strain>
    </source>
</reference>
<dbReference type="InterPro" id="IPR050121">
    <property type="entry name" value="Cytochrome_P450_monoxygenase"/>
</dbReference>
<dbReference type="CDD" id="cd11061">
    <property type="entry name" value="CYP67-like"/>
    <property type="match status" value="1"/>
</dbReference>
<dbReference type="GO" id="GO:0044550">
    <property type="term" value="P:secondary metabolite biosynthetic process"/>
    <property type="evidence" value="ECO:0007669"/>
    <property type="project" value="UniProtKB-ARBA"/>
</dbReference>
<dbReference type="InterPro" id="IPR036396">
    <property type="entry name" value="Cyt_P450_sf"/>
</dbReference>
<evidence type="ECO:0000256" key="7">
    <source>
        <dbReference type="RuleBase" id="RU000461"/>
    </source>
</evidence>
<evidence type="ECO:0000313" key="8">
    <source>
        <dbReference type="EMBL" id="OJJ64982.1"/>
    </source>
</evidence>
<dbReference type="PROSITE" id="PS00086">
    <property type="entry name" value="CYTOCHROME_P450"/>
    <property type="match status" value="1"/>
</dbReference>
<accession>A0A1L9TZZ5</accession>
<name>A0A1L9TZZ5_9EURO</name>
<comment type="cofactor">
    <cofactor evidence="1 6">
        <name>heme</name>
        <dbReference type="ChEBI" id="CHEBI:30413"/>
    </cofactor>
</comment>
<evidence type="ECO:0000256" key="6">
    <source>
        <dbReference type="PIRSR" id="PIRSR602401-1"/>
    </source>
</evidence>
<dbReference type="InterPro" id="IPR002401">
    <property type="entry name" value="Cyt_P450_E_grp-I"/>
</dbReference>
<dbReference type="EMBL" id="KV878582">
    <property type="protein sequence ID" value="OJJ64982.1"/>
    <property type="molecule type" value="Genomic_DNA"/>
</dbReference>
<evidence type="ECO:0000256" key="3">
    <source>
        <dbReference type="ARBA" id="ARBA00022723"/>
    </source>
</evidence>
<keyword evidence="9" id="KW-1185">Reference proteome</keyword>
<dbReference type="GO" id="GO:0020037">
    <property type="term" value="F:heme binding"/>
    <property type="evidence" value="ECO:0007669"/>
    <property type="project" value="InterPro"/>
</dbReference>
<dbReference type="STRING" id="1036612.A0A1L9TZZ5"/>
<keyword evidence="5 6" id="KW-0408">Iron</keyword>